<dbReference type="PROSITE" id="PS51084">
    <property type="entry name" value="HIT_2"/>
    <property type="match status" value="1"/>
</dbReference>
<dbReference type="PANTHER" id="PTHR23089">
    <property type="entry name" value="HISTIDINE TRIAD HIT PROTEIN"/>
    <property type="match status" value="1"/>
</dbReference>
<reference evidence="5 6" key="1">
    <citation type="submission" date="2019-05" db="EMBL/GenBank/DDBJ databases">
        <title>Draft Whole-Genome sequence of the green sulfur bacterium Prosthecochloris vibrioformis DSM 260.</title>
        <authorList>
            <person name="Meyer T.E."/>
            <person name="Kyndt J.A."/>
        </authorList>
    </citation>
    <scope>NUCLEOTIDE SEQUENCE [LARGE SCALE GENOMIC DNA]</scope>
    <source>
        <strain evidence="5 6">DSM 260</strain>
    </source>
</reference>
<dbReference type="AlphaFoldDB" id="A0A5C4S2H9"/>
<dbReference type="PRINTS" id="PR00332">
    <property type="entry name" value="HISTRIAD"/>
</dbReference>
<proteinExistence type="predicted"/>
<name>A0A5C4S2H9_PROVB</name>
<evidence type="ECO:0000256" key="1">
    <source>
        <dbReference type="PIRSR" id="PIRSR601310-1"/>
    </source>
</evidence>
<dbReference type="SUPFAM" id="SSF54197">
    <property type="entry name" value="HIT-like"/>
    <property type="match status" value="1"/>
</dbReference>
<comment type="caution">
    <text evidence="5">The sequence shown here is derived from an EMBL/GenBank/DDBJ whole genome shotgun (WGS) entry which is preliminary data.</text>
</comment>
<gene>
    <name evidence="5" type="ORF">FGF68_00545</name>
</gene>
<dbReference type="InterPro" id="IPR036265">
    <property type="entry name" value="HIT-like_sf"/>
</dbReference>
<evidence type="ECO:0000313" key="6">
    <source>
        <dbReference type="Proteomes" id="UP000309544"/>
    </source>
</evidence>
<dbReference type="EMBL" id="VDCI01000001">
    <property type="protein sequence ID" value="TNJ37703.1"/>
    <property type="molecule type" value="Genomic_DNA"/>
</dbReference>
<accession>A0A5C4S2H9</accession>
<feature type="domain" description="HIT" evidence="4">
    <location>
        <begin position="9"/>
        <end position="118"/>
    </location>
</feature>
<evidence type="ECO:0000313" key="5">
    <source>
        <dbReference type="EMBL" id="TNJ37703.1"/>
    </source>
</evidence>
<organism evidence="5 6">
    <name type="scientific">Prosthecochloris vibrioformis</name>
    <name type="common">Chlorobium vibrioforme</name>
    <dbReference type="NCBI Taxonomy" id="1098"/>
    <lineage>
        <taxon>Bacteria</taxon>
        <taxon>Pseudomonadati</taxon>
        <taxon>Chlorobiota</taxon>
        <taxon>Chlorobiia</taxon>
        <taxon>Chlorobiales</taxon>
        <taxon>Chlorobiaceae</taxon>
        <taxon>Prosthecochloris</taxon>
    </lineage>
</organism>
<dbReference type="GO" id="GO:0003824">
    <property type="term" value="F:catalytic activity"/>
    <property type="evidence" value="ECO:0007669"/>
    <property type="project" value="InterPro"/>
</dbReference>
<dbReference type="InterPro" id="IPR001310">
    <property type="entry name" value="Histidine_triad_HIT"/>
</dbReference>
<protein>
    <submittedName>
        <fullName evidence="5">Histidine triad nucleotide-binding protein</fullName>
    </submittedName>
</protein>
<sequence>MEHNSETCIFCKIVRGEIPADIIYQDDLVMAFRDIQPAAPEHVLIIPRKHIASFEEFSGEDVEVAARIMLAAPKVAGKLGITETGYRFVFNDGPDALQSVGHIHGHLIGGTRMGWPPFPGGEQAHG</sequence>
<dbReference type="RefSeq" id="WP_068868074.1">
    <property type="nucleotide sequence ID" value="NZ_VDCI01000001.1"/>
</dbReference>
<feature type="active site" description="Tele-AMP-histidine intermediate" evidence="1">
    <location>
        <position position="104"/>
    </location>
</feature>
<keyword evidence="6" id="KW-1185">Reference proteome</keyword>
<evidence type="ECO:0000256" key="3">
    <source>
        <dbReference type="PROSITE-ProRule" id="PRU00464"/>
    </source>
</evidence>
<feature type="short sequence motif" description="Histidine triad motif" evidence="2 3">
    <location>
        <begin position="102"/>
        <end position="106"/>
    </location>
</feature>
<dbReference type="Proteomes" id="UP000309544">
    <property type="component" value="Unassembled WGS sequence"/>
</dbReference>
<evidence type="ECO:0000256" key="2">
    <source>
        <dbReference type="PIRSR" id="PIRSR601310-3"/>
    </source>
</evidence>
<evidence type="ECO:0000259" key="4">
    <source>
        <dbReference type="PROSITE" id="PS51084"/>
    </source>
</evidence>
<dbReference type="InterPro" id="IPR011146">
    <property type="entry name" value="HIT-like"/>
</dbReference>
<dbReference type="Pfam" id="PF01230">
    <property type="entry name" value="HIT"/>
    <property type="match status" value="1"/>
</dbReference>
<dbReference type="CDD" id="cd01276">
    <property type="entry name" value="PKCI_related"/>
    <property type="match status" value="1"/>
</dbReference>
<dbReference type="Gene3D" id="3.30.428.10">
    <property type="entry name" value="HIT-like"/>
    <property type="match status" value="1"/>
</dbReference>